<organism evidence="5 6">
    <name type="scientific">Priestia megaterium</name>
    <name type="common">Bacillus megaterium</name>
    <dbReference type="NCBI Taxonomy" id="1404"/>
    <lineage>
        <taxon>Bacteria</taxon>
        <taxon>Bacillati</taxon>
        <taxon>Bacillota</taxon>
        <taxon>Bacilli</taxon>
        <taxon>Bacillales</taxon>
        <taxon>Bacillaceae</taxon>
        <taxon>Priestia</taxon>
    </lineage>
</organism>
<evidence type="ECO:0000256" key="1">
    <source>
        <dbReference type="ARBA" id="ARBA00022448"/>
    </source>
</evidence>
<dbReference type="PANTHER" id="PTHR42781:SF8">
    <property type="entry name" value="BICARBONATE TRANSPORT ATP-BINDING PROTEIN CMPC"/>
    <property type="match status" value="1"/>
</dbReference>
<dbReference type="InterPro" id="IPR003593">
    <property type="entry name" value="AAA+_ATPase"/>
</dbReference>
<accession>A0A6H1PA59</accession>
<keyword evidence="2" id="KW-0547">Nucleotide-binding</keyword>
<reference evidence="5 6" key="2">
    <citation type="submission" date="2020-04" db="EMBL/GenBank/DDBJ databases">
        <authorList>
            <person name="Fomenkov A."/>
            <person name="Anton B.P."/>
            <person name="Roberts R.J."/>
        </authorList>
    </citation>
    <scope>NUCLEOTIDE SEQUENCE [LARGE SCALE GENOMIC DNA]</scope>
    <source>
        <strain evidence="5 6">S2</strain>
    </source>
</reference>
<dbReference type="Gene3D" id="3.40.50.300">
    <property type="entry name" value="P-loop containing nucleotide triphosphate hydrolases"/>
    <property type="match status" value="1"/>
</dbReference>
<dbReference type="SMART" id="SM00382">
    <property type="entry name" value="AAA"/>
    <property type="match status" value="1"/>
</dbReference>
<evidence type="ECO:0000256" key="3">
    <source>
        <dbReference type="ARBA" id="ARBA00022840"/>
    </source>
</evidence>
<proteinExistence type="predicted"/>
<dbReference type="GO" id="GO:0005524">
    <property type="term" value="F:ATP binding"/>
    <property type="evidence" value="ECO:0007669"/>
    <property type="project" value="UniProtKB-KW"/>
</dbReference>
<evidence type="ECO:0000259" key="4">
    <source>
        <dbReference type="PROSITE" id="PS50893"/>
    </source>
</evidence>
<evidence type="ECO:0000313" key="6">
    <source>
        <dbReference type="Proteomes" id="UP000501868"/>
    </source>
</evidence>
<dbReference type="PANTHER" id="PTHR42781">
    <property type="entry name" value="SPERMIDINE/PUTRESCINE IMPORT ATP-BINDING PROTEIN POTA"/>
    <property type="match status" value="1"/>
</dbReference>
<name>A0A6H1PA59_PRIMG</name>
<dbReference type="InterPro" id="IPR027417">
    <property type="entry name" value="P-loop_NTPase"/>
</dbReference>
<keyword evidence="1" id="KW-0813">Transport</keyword>
<dbReference type="InterPro" id="IPR017871">
    <property type="entry name" value="ABC_transporter-like_CS"/>
</dbReference>
<sequence>MNPLIELKNITYKAHNRTILDIPEFQIQTGEFLGIMGPNGAGKSTLLKVLAFLEQQNSGEIFYRGQAIPKGNAPLELRRKFSIALQQSLLLDGTVFHNIAIGLTLRKVSKSIIKEKVGHWMELFGISHLAKKNALYLSGGEAQRVNLARAMIVEPEILFLDEPFSALDFPTKIRLMADFKQIIEDAETTAVFVSHDLMEVNYLTKQLAIIVNGEVKQVGLTSRVLEHPNSSTASFLNEWKKFYPVAR</sequence>
<dbReference type="EMBL" id="CP051128">
    <property type="protein sequence ID" value="QIZ10500.1"/>
    <property type="molecule type" value="Genomic_DNA"/>
</dbReference>
<evidence type="ECO:0000313" key="5">
    <source>
        <dbReference type="EMBL" id="QIZ10500.1"/>
    </source>
</evidence>
<protein>
    <submittedName>
        <fullName evidence="5">ATP-binding cassette domain-containing protein</fullName>
    </submittedName>
</protein>
<dbReference type="Proteomes" id="UP000501868">
    <property type="component" value="Chromosome"/>
</dbReference>
<feature type="domain" description="ABC transporter" evidence="4">
    <location>
        <begin position="5"/>
        <end position="237"/>
    </location>
</feature>
<dbReference type="GO" id="GO:0016887">
    <property type="term" value="F:ATP hydrolysis activity"/>
    <property type="evidence" value="ECO:0007669"/>
    <property type="project" value="InterPro"/>
</dbReference>
<dbReference type="InterPro" id="IPR050093">
    <property type="entry name" value="ABC_SmlMolc_Importer"/>
</dbReference>
<evidence type="ECO:0000256" key="2">
    <source>
        <dbReference type="ARBA" id="ARBA00022741"/>
    </source>
</evidence>
<dbReference type="AlphaFoldDB" id="A0A6H1PA59"/>
<gene>
    <name evidence="5" type="ORF">HFZ78_30400</name>
</gene>
<dbReference type="PROSITE" id="PS50893">
    <property type="entry name" value="ABC_TRANSPORTER_2"/>
    <property type="match status" value="1"/>
</dbReference>
<dbReference type="InterPro" id="IPR003439">
    <property type="entry name" value="ABC_transporter-like_ATP-bd"/>
</dbReference>
<dbReference type="PROSITE" id="PS00211">
    <property type="entry name" value="ABC_TRANSPORTER_1"/>
    <property type="match status" value="1"/>
</dbReference>
<dbReference type="Pfam" id="PF00005">
    <property type="entry name" value="ABC_tran"/>
    <property type="match status" value="1"/>
</dbReference>
<reference evidence="5 6" key="1">
    <citation type="submission" date="2020-04" db="EMBL/GenBank/DDBJ databases">
        <title>Genome-Wide Identification of 5-Methylcytosine Sites in Bacterial Genomes By High-Throughput Sequencing of MspJI Restriction Fragments.</title>
        <authorList>
            <person name="Wu V."/>
        </authorList>
    </citation>
    <scope>NUCLEOTIDE SEQUENCE [LARGE SCALE GENOMIC DNA]</scope>
    <source>
        <strain evidence="5 6">S2</strain>
    </source>
</reference>
<dbReference type="SUPFAM" id="SSF52540">
    <property type="entry name" value="P-loop containing nucleoside triphosphate hydrolases"/>
    <property type="match status" value="1"/>
</dbReference>
<keyword evidence="3 5" id="KW-0067">ATP-binding</keyword>